<evidence type="ECO:0000256" key="1">
    <source>
        <dbReference type="ARBA" id="ARBA00022676"/>
    </source>
</evidence>
<organism evidence="4 5">
    <name type="scientific">Pseudonocardia broussonetiae</name>
    <dbReference type="NCBI Taxonomy" id="2736640"/>
    <lineage>
        <taxon>Bacteria</taxon>
        <taxon>Bacillati</taxon>
        <taxon>Actinomycetota</taxon>
        <taxon>Actinomycetes</taxon>
        <taxon>Pseudonocardiales</taxon>
        <taxon>Pseudonocardiaceae</taxon>
        <taxon>Pseudonocardia</taxon>
    </lineage>
</organism>
<protein>
    <submittedName>
        <fullName evidence="4">Glycosyltransferase family 4 protein</fullName>
    </submittedName>
</protein>
<dbReference type="Proteomes" id="UP000505377">
    <property type="component" value="Chromosome"/>
</dbReference>
<dbReference type="PANTHER" id="PTHR12526">
    <property type="entry name" value="GLYCOSYLTRANSFERASE"/>
    <property type="match status" value="1"/>
</dbReference>
<dbReference type="Pfam" id="PF13692">
    <property type="entry name" value="Glyco_trans_1_4"/>
    <property type="match status" value="1"/>
</dbReference>
<dbReference type="PANTHER" id="PTHR12526:SF624">
    <property type="entry name" value="BLR6297 PROTEIN"/>
    <property type="match status" value="1"/>
</dbReference>
<dbReference type="InterPro" id="IPR028098">
    <property type="entry name" value="Glyco_trans_4-like_N"/>
</dbReference>
<dbReference type="GO" id="GO:0016757">
    <property type="term" value="F:glycosyltransferase activity"/>
    <property type="evidence" value="ECO:0007669"/>
    <property type="project" value="UniProtKB-KW"/>
</dbReference>
<dbReference type="RefSeq" id="WP_172159166.1">
    <property type="nucleotide sequence ID" value="NZ_CP053564.1"/>
</dbReference>
<accession>A0A6M6JG82</accession>
<evidence type="ECO:0000256" key="2">
    <source>
        <dbReference type="ARBA" id="ARBA00022679"/>
    </source>
</evidence>
<dbReference type="CDD" id="cd03794">
    <property type="entry name" value="GT4_WbuB-like"/>
    <property type="match status" value="1"/>
</dbReference>
<feature type="domain" description="Glycosyltransferase subfamily 4-like N-terminal" evidence="3">
    <location>
        <begin position="23"/>
        <end position="197"/>
    </location>
</feature>
<sequence length="397" mass="44579">MSARGKHVCIVVQNLPVPFDRRVWLECRALRDAGYTVSVVCPKGPGDPAFEELEGVALHKYRAFPPITRKIMFVAEYLWSILATFVMLTRVWRREPITVVQVCNPPDVLWVAVLPFLLRGARMVYDQHDLCPELYLSRFGGSTGLPYRALQLAERVTYLLAAHVISTNDSYREVALTRGRKRPADVTVVRTGPDPERMRRVDEDEELRRGHPFLLVYLGVMGPQDGVDHALRAMHQIVHVHGRTDVALTLIGDGDSGADLRRLAEDLELGEHVHFTGRAPDALVATLLSTADIGLSPDPRNPLNDVSTMNKTMEYMAFELPVVAYDLVETRVSAAGAAVYAEPNRVDVYAAAILELLGDEVRRKEMGEAGRRRVEDLLAWRHQIPPYVDVYDRLTGR</sequence>
<keyword evidence="2 4" id="KW-0808">Transferase</keyword>
<evidence type="ECO:0000313" key="5">
    <source>
        <dbReference type="Proteomes" id="UP000505377"/>
    </source>
</evidence>
<name>A0A6M6JG82_9PSEU</name>
<dbReference type="Pfam" id="PF13439">
    <property type="entry name" value="Glyco_transf_4"/>
    <property type="match status" value="1"/>
</dbReference>
<dbReference type="SUPFAM" id="SSF53756">
    <property type="entry name" value="UDP-Glycosyltransferase/glycogen phosphorylase"/>
    <property type="match status" value="1"/>
</dbReference>
<evidence type="ECO:0000313" key="4">
    <source>
        <dbReference type="EMBL" id="QJY47028.1"/>
    </source>
</evidence>
<dbReference type="KEGG" id="pbro:HOP40_15390"/>
<proteinExistence type="predicted"/>
<dbReference type="EMBL" id="CP053564">
    <property type="protein sequence ID" value="QJY47028.1"/>
    <property type="molecule type" value="Genomic_DNA"/>
</dbReference>
<gene>
    <name evidence="4" type="ORF">HOP40_15390</name>
</gene>
<reference evidence="4 5" key="1">
    <citation type="submission" date="2020-05" db="EMBL/GenBank/DDBJ databases">
        <authorList>
            <person name="Mo P."/>
        </authorList>
    </citation>
    <scope>NUCLEOTIDE SEQUENCE [LARGE SCALE GENOMIC DNA]</scope>
    <source>
        <strain evidence="4 5">Gen01</strain>
    </source>
</reference>
<evidence type="ECO:0000259" key="3">
    <source>
        <dbReference type="Pfam" id="PF13439"/>
    </source>
</evidence>
<keyword evidence="1" id="KW-0328">Glycosyltransferase</keyword>
<keyword evidence="5" id="KW-1185">Reference proteome</keyword>
<dbReference type="AlphaFoldDB" id="A0A6M6JG82"/>
<dbReference type="Gene3D" id="3.40.50.2000">
    <property type="entry name" value="Glycogen Phosphorylase B"/>
    <property type="match status" value="2"/>
</dbReference>